<proteinExistence type="predicted"/>
<organism evidence="2 3">
    <name type="scientific">Magallana gigas</name>
    <name type="common">Pacific oyster</name>
    <name type="synonym">Crassostrea gigas</name>
    <dbReference type="NCBI Taxonomy" id="29159"/>
    <lineage>
        <taxon>Eukaryota</taxon>
        <taxon>Metazoa</taxon>
        <taxon>Spiralia</taxon>
        <taxon>Lophotrochozoa</taxon>
        <taxon>Mollusca</taxon>
        <taxon>Bivalvia</taxon>
        <taxon>Autobranchia</taxon>
        <taxon>Pteriomorphia</taxon>
        <taxon>Ostreida</taxon>
        <taxon>Ostreoidea</taxon>
        <taxon>Ostreidae</taxon>
        <taxon>Magallana</taxon>
    </lineage>
</organism>
<sequence length="404" mass="42841">MNNTLENAFADLGLGDSDSDDMITPVGPIGRASRKHSYDPYGRLSDGEAVHYDTPQPSGRAHMFEDPDSDWEGYLSFGSGTEFLSSHKRGVGVAHNGRGVGQAALQVQSASATPESKSHFAITPQTLPSASDVLQSNTLVFDSQPTQGQQLHSSPPAGPAPQPSGSRHANARGASLGTMHPGQGDAHVAPRSAQSSDLQAQGSATQTPTTQGHNVAVSSGGTPSAAHLYQTHVNLGNAQTTHYPYAPGCQPVVSQDGTPLGLFIPKVSNFGYPAPVVLPQPYYFREEGGGRVAQVQSHMYEPRETQVHFGTPSPYAPQQQQPNGPISRDLSPDLPFSVGQRPSSVVWPDLPSLSFSTPTPHAQQQPAEHTLAQVTSGGPSRDVTKREFQHETRDGDLQPENTDA</sequence>
<keyword evidence="3" id="KW-1185">Reference proteome</keyword>
<feature type="region of interest" description="Disordered" evidence="1">
    <location>
        <begin position="1"/>
        <end position="48"/>
    </location>
</feature>
<dbReference type="EnsemblMetazoa" id="G18103.1">
    <property type="protein sequence ID" value="G18103.1:cds"/>
    <property type="gene ID" value="G18103"/>
</dbReference>
<evidence type="ECO:0000313" key="2">
    <source>
        <dbReference type="EnsemblMetazoa" id="G18103.1:cds"/>
    </source>
</evidence>
<evidence type="ECO:0000313" key="3">
    <source>
        <dbReference type="Proteomes" id="UP000005408"/>
    </source>
</evidence>
<reference evidence="2" key="1">
    <citation type="submission" date="2022-08" db="UniProtKB">
        <authorList>
            <consortium name="EnsemblMetazoa"/>
        </authorList>
    </citation>
    <scope>IDENTIFICATION</scope>
    <source>
        <strain evidence="2">05x7-T-G4-1.051#20</strain>
    </source>
</reference>
<dbReference type="Proteomes" id="UP000005408">
    <property type="component" value="Unassembled WGS sequence"/>
</dbReference>
<accession>A0A8W8JAI0</accession>
<dbReference type="AlphaFoldDB" id="A0A8W8JAI0"/>
<feature type="compositionally biased region" description="Polar residues" evidence="1">
    <location>
        <begin position="353"/>
        <end position="378"/>
    </location>
</feature>
<feature type="region of interest" description="Disordered" evidence="1">
    <location>
        <begin position="307"/>
        <end position="404"/>
    </location>
</feature>
<feature type="region of interest" description="Disordered" evidence="1">
    <location>
        <begin position="144"/>
        <end position="223"/>
    </location>
</feature>
<name>A0A8W8JAI0_MAGGI</name>
<feature type="compositionally biased region" description="Polar residues" evidence="1">
    <location>
        <begin position="192"/>
        <end position="222"/>
    </location>
</feature>
<protein>
    <submittedName>
        <fullName evidence="2">Uncharacterized protein</fullName>
    </submittedName>
</protein>
<feature type="compositionally biased region" description="Basic and acidic residues" evidence="1">
    <location>
        <begin position="382"/>
        <end position="396"/>
    </location>
</feature>
<evidence type="ECO:0000256" key="1">
    <source>
        <dbReference type="SAM" id="MobiDB-lite"/>
    </source>
</evidence>